<feature type="compositionally biased region" description="Polar residues" evidence="8">
    <location>
        <begin position="235"/>
        <end position="248"/>
    </location>
</feature>
<organism evidence="10 11">
    <name type="scientific">Cyclopterus lumpus</name>
    <name type="common">Lumpsucker</name>
    <dbReference type="NCBI Taxonomy" id="8103"/>
    <lineage>
        <taxon>Eukaryota</taxon>
        <taxon>Metazoa</taxon>
        <taxon>Chordata</taxon>
        <taxon>Craniata</taxon>
        <taxon>Vertebrata</taxon>
        <taxon>Euteleostomi</taxon>
        <taxon>Actinopterygii</taxon>
        <taxon>Neopterygii</taxon>
        <taxon>Teleostei</taxon>
        <taxon>Neoteleostei</taxon>
        <taxon>Acanthomorphata</taxon>
        <taxon>Eupercaria</taxon>
        <taxon>Perciformes</taxon>
        <taxon>Cottioidei</taxon>
        <taxon>Cottales</taxon>
        <taxon>Cyclopteridae</taxon>
        <taxon>Cyclopterus</taxon>
    </lineage>
</organism>
<dbReference type="SUPFAM" id="SSF50729">
    <property type="entry name" value="PH domain-like"/>
    <property type="match status" value="1"/>
</dbReference>
<keyword evidence="5" id="KW-0443">Lipid metabolism</keyword>
<evidence type="ECO:0000259" key="9">
    <source>
        <dbReference type="PROSITE" id="PS01179"/>
    </source>
</evidence>
<dbReference type="Pfam" id="PF00640">
    <property type="entry name" value="PID"/>
    <property type="match status" value="1"/>
</dbReference>
<dbReference type="GeneID" id="117738779"/>
<dbReference type="InterPro" id="IPR006020">
    <property type="entry name" value="PTB/PI_dom"/>
</dbReference>
<keyword evidence="3" id="KW-0153">Cholesterol metabolism</keyword>
<keyword evidence="6" id="KW-1207">Sterol metabolism</keyword>
<evidence type="ECO:0000256" key="8">
    <source>
        <dbReference type="SAM" id="MobiDB-lite"/>
    </source>
</evidence>
<evidence type="ECO:0000256" key="1">
    <source>
        <dbReference type="ARBA" id="ARBA00004496"/>
    </source>
</evidence>
<dbReference type="CDD" id="cd13159">
    <property type="entry name" value="PTB_LDLRAP-mammal-like"/>
    <property type="match status" value="1"/>
</dbReference>
<feature type="compositionally biased region" description="Low complexity" evidence="8">
    <location>
        <begin position="291"/>
        <end position="327"/>
    </location>
</feature>
<evidence type="ECO:0000256" key="3">
    <source>
        <dbReference type="ARBA" id="ARBA00022548"/>
    </source>
</evidence>
<dbReference type="Proteomes" id="UP000694565">
    <property type="component" value="Unplaced"/>
</dbReference>
<dbReference type="Gene3D" id="2.30.29.30">
    <property type="entry name" value="Pleckstrin-homology domain (PH domain)/Phosphotyrosine-binding domain (PTB)"/>
    <property type="match status" value="1"/>
</dbReference>
<keyword evidence="2" id="KW-0963">Cytoplasm</keyword>
<dbReference type="CTD" id="368278"/>
<evidence type="ECO:0000256" key="7">
    <source>
        <dbReference type="ARBA" id="ARBA00023221"/>
    </source>
</evidence>
<dbReference type="PROSITE" id="PS01179">
    <property type="entry name" value="PID"/>
    <property type="match status" value="1"/>
</dbReference>
<dbReference type="GO" id="GO:0005769">
    <property type="term" value="C:early endosome"/>
    <property type="evidence" value="ECO:0007669"/>
    <property type="project" value="TreeGrafter"/>
</dbReference>
<comment type="subcellular location">
    <subcellularLocation>
        <location evidence="1">Cytoplasm</location>
    </subcellularLocation>
</comment>
<keyword evidence="4" id="KW-0254">Endocytosis</keyword>
<dbReference type="PANTHER" id="PTHR11232:SF35">
    <property type="entry name" value="LOW DENSITY LIPOPROTEIN RECEPTOR ADAPTER PROTEIN 1"/>
    <property type="match status" value="1"/>
</dbReference>
<dbReference type="GO" id="GO:0008203">
    <property type="term" value="P:cholesterol metabolic process"/>
    <property type="evidence" value="ECO:0007669"/>
    <property type="project" value="UniProtKB-KW"/>
</dbReference>
<dbReference type="RefSeq" id="XP_034400793.1">
    <property type="nucleotide sequence ID" value="XM_034544902.1"/>
</dbReference>
<evidence type="ECO:0000313" key="11">
    <source>
        <dbReference type="Proteomes" id="UP000694565"/>
    </source>
</evidence>
<reference evidence="10" key="2">
    <citation type="submission" date="2025-09" db="UniProtKB">
        <authorList>
            <consortium name="Ensembl"/>
        </authorList>
    </citation>
    <scope>IDENTIFICATION</scope>
</reference>
<feature type="domain" description="PID" evidence="9">
    <location>
        <begin position="44"/>
        <end position="169"/>
    </location>
</feature>
<reference evidence="10" key="1">
    <citation type="submission" date="2025-08" db="UniProtKB">
        <authorList>
            <consortium name="Ensembl"/>
        </authorList>
    </citation>
    <scope>IDENTIFICATION</scope>
</reference>
<dbReference type="PANTHER" id="PTHR11232">
    <property type="entry name" value="PHOSPHOTYROSINE INTERACTION DOMAIN-CONTAINING FAMILY MEMBER"/>
    <property type="match status" value="1"/>
</dbReference>
<evidence type="ECO:0000256" key="6">
    <source>
        <dbReference type="ARBA" id="ARBA00023166"/>
    </source>
</evidence>
<dbReference type="SMART" id="SM00462">
    <property type="entry name" value="PTB"/>
    <property type="match status" value="1"/>
</dbReference>
<accession>A0A8C2X783</accession>
<dbReference type="Ensembl" id="ENSCLMT00005015375.1">
    <property type="protein sequence ID" value="ENSCLMP00005014421.1"/>
    <property type="gene ID" value="ENSCLMG00005007623.1"/>
</dbReference>
<dbReference type="FunFam" id="2.30.29.30:FF:000137">
    <property type="entry name" value="Low density lipoprotein receptor adapter protein 1"/>
    <property type="match status" value="1"/>
</dbReference>
<feature type="region of interest" description="Disordered" evidence="8">
    <location>
        <begin position="227"/>
        <end position="253"/>
    </location>
</feature>
<feature type="compositionally biased region" description="Low complexity" evidence="8">
    <location>
        <begin position="184"/>
        <end position="203"/>
    </location>
</feature>
<dbReference type="AlphaFoldDB" id="A0A8C2X783"/>
<evidence type="ECO:0000313" key="10">
    <source>
        <dbReference type="Ensembl" id="ENSCLMP00005014421.1"/>
    </source>
</evidence>
<keyword evidence="11" id="KW-1185">Reference proteome</keyword>
<protein>
    <submittedName>
        <fullName evidence="10">Low density lipoprotein receptor adaptor protein 1a</fullName>
    </submittedName>
</protein>
<dbReference type="KEGG" id="clum:117738779"/>
<keyword evidence="7" id="KW-0753">Steroid metabolism</keyword>
<name>A0A8C2X783_CYCLU</name>
<dbReference type="GeneTree" id="ENSGT00940000157118"/>
<feature type="region of interest" description="Disordered" evidence="8">
    <location>
        <begin position="181"/>
        <end position="204"/>
    </location>
</feature>
<evidence type="ECO:0000256" key="2">
    <source>
        <dbReference type="ARBA" id="ARBA00022490"/>
    </source>
</evidence>
<evidence type="ECO:0000256" key="5">
    <source>
        <dbReference type="ARBA" id="ARBA00023098"/>
    </source>
</evidence>
<dbReference type="InterPro" id="IPR051133">
    <property type="entry name" value="Adapter_Engulfment-Domain"/>
</dbReference>
<gene>
    <name evidence="10" type="primary">ldlrap1a</name>
</gene>
<proteinExistence type="predicted"/>
<dbReference type="InterPro" id="IPR011993">
    <property type="entry name" value="PH-like_dom_sf"/>
</dbReference>
<dbReference type="OrthoDB" id="9999955at2759"/>
<sequence length="338" mass="36243">MDALKSAGRAIIRSPSMAKQSWTAGRHRKLPENWTDTRETIVEGMTFNLRHLGMTLVDQPKGEDLSAAAVKRIVATSKAGGKKPQKVALKVSPGGIVLHDSSTSKLLENVSIYRISYCTVDKLHDKVFAYIALNTLNGTLECHAYLCSKRKVAQAVALTVAQAFSVAFELWQVAKEEKGKRVKSGSAGEASSSSERSNSLGSLKGTDVATDNLLDFEDTGNVAAETNESVEEGQLHNQRPSETNNNPARETEDGLDEAFSRLAVSRTNPQVLDIGVTPQDWLTEPDWDAANGNTPNGNSPNGNTPNGNTPNGNTPNGNTTNGNTPNGFSPSGDDIFDF</sequence>
<feature type="region of interest" description="Disordered" evidence="8">
    <location>
        <begin position="277"/>
        <end position="338"/>
    </location>
</feature>
<dbReference type="GO" id="GO:0006897">
    <property type="term" value="P:endocytosis"/>
    <property type="evidence" value="ECO:0007669"/>
    <property type="project" value="UniProtKB-KW"/>
</dbReference>
<evidence type="ECO:0000256" key="4">
    <source>
        <dbReference type="ARBA" id="ARBA00022583"/>
    </source>
</evidence>